<evidence type="ECO:0000256" key="1">
    <source>
        <dbReference type="SAM" id="MobiDB-lite"/>
    </source>
</evidence>
<dbReference type="Proteomes" id="UP000543419">
    <property type="component" value="Unassembled WGS sequence"/>
</dbReference>
<organism evidence="2 3">
    <name type="scientific">Bifidobacterium olomucense</name>
    <dbReference type="NCBI Taxonomy" id="2675324"/>
    <lineage>
        <taxon>Bacteria</taxon>
        <taxon>Bacillati</taxon>
        <taxon>Actinomycetota</taxon>
        <taxon>Actinomycetes</taxon>
        <taxon>Bifidobacteriales</taxon>
        <taxon>Bifidobacteriaceae</taxon>
        <taxon>Bifidobacterium</taxon>
    </lineage>
</organism>
<dbReference type="EMBL" id="JAAIIG010000015">
    <property type="protein sequence ID" value="NMM99221.1"/>
    <property type="molecule type" value="Genomic_DNA"/>
</dbReference>
<feature type="compositionally biased region" description="Polar residues" evidence="1">
    <location>
        <begin position="38"/>
        <end position="49"/>
    </location>
</feature>
<dbReference type="AlphaFoldDB" id="A0A7Y0F1B3"/>
<gene>
    <name evidence="2" type="ORF">G1C97_2179</name>
</gene>
<feature type="region of interest" description="Disordered" evidence="1">
    <location>
        <begin position="101"/>
        <end position="132"/>
    </location>
</feature>
<feature type="compositionally biased region" description="Basic residues" evidence="1">
    <location>
        <begin position="26"/>
        <end position="37"/>
    </location>
</feature>
<sequence length="225" mass="25588">MRLRIGAGPMRLRTRRAAWPCGTKTQSKRKKPSKIARKTQNQYQTAQPETQDHQRQPSFSSWFDWMRTTSAAIRLVRRGAYLRSELPSHRLLPPVRSRTHASFTPAVRSRTRPSSVPCESHKRFQPSPTPSCATHRNHRECATRVPDDHHGAAHGGHRWVVAFQQHTQALGTSRATAGTAIEQTFRKPQANGKGIAGTKRDTSRTTVRGWARMVWNHWVFVGYVV</sequence>
<proteinExistence type="predicted"/>
<comment type="caution">
    <text evidence="2">The sequence shown here is derived from an EMBL/GenBank/DDBJ whole genome shotgun (WGS) entry which is preliminary data.</text>
</comment>
<reference evidence="2 3" key="1">
    <citation type="submission" date="2020-02" db="EMBL/GenBank/DDBJ databases">
        <title>Characterization of phylogenetic diversity of novel bifidobacterial species isolated in Czech ZOOs.</title>
        <authorList>
            <person name="Lugli G.A."/>
            <person name="Vera N.B."/>
            <person name="Ventura M."/>
        </authorList>
    </citation>
    <scope>NUCLEOTIDE SEQUENCE [LARGE SCALE GENOMIC DNA]</scope>
    <source>
        <strain evidence="2 3">DSM 109959</strain>
    </source>
</reference>
<evidence type="ECO:0000313" key="2">
    <source>
        <dbReference type="EMBL" id="NMM99221.1"/>
    </source>
</evidence>
<evidence type="ECO:0000313" key="3">
    <source>
        <dbReference type="Proteomes" id="UP000543419"/>
    </source>
</evidence>
<protein>
    <submittedName>
        <fullName evidence="2">Uncharacterized protein</fullName>
    </submittedName>
</protein>
<feature type="region of interest" description="Disordered" evidence="1">
    <location>
        <begin position="17"/>
        <end position="57"/>
    </location>
</feature>
<name>A0A7Y0F1B3_9BIFI</name>
<keyword evidence="3" id="KW-1185">Reference proteome</keyword>
<accession>A0A7Y0F1B3</accession>